<keyword evidence="4" id="KW-1185">Reference proteome</keyword>
<protein>
    <recommendedName>
        <fullName evidence="2">Glycoside hydrolase family 19 catalytic domain-containing protein</fullName>
    </recommendedName>
</protein>
<name>A0A8J4QN10_9ROSI</name>
<evidence type="ECO:0000256" key="1">
    <source>
        <dbReference type="ARBA" id="ARBA00022669"/>
    </source>
</evidence>
<dbReference type="OrthoDB" id="5985073at2759"/>
<evidence type="ECO:0000313" key="4">
    <source>
        <dbReference type="Proteomes" id="UP000737018"/>
    </source>
</evidence>
<sequence>EVLSGGDCGSGYEQVWLVAVDGNKPSSHNVIIGKWTPSPANRSTGRVPGYGDMINIINGGLECECGRGQWS</sequence>
<feature type="non-terminal residue" evidence="3">
    <location>
        <position position="1"/>
    </location>
</feature>
<organism evidence="3 4">
    <name type="scientific">Castanea mollissima</name>
    <name type="common">Chinese chestnut</name>
    <dbReference type="NCBI Taxonomy" id="60419"/>
    <lineage>
        <taxon>Eukaryota</taxon>
        <taxon>Viridiplantae</taxon>
        <taxon>Streptophyta</taxon>
        <taxon>Embryophyta</taxon>
        <taxon>Tracheophyta</taxon>
        <taxon>Spermatophyta</taxon>
        <taxon>Magnoliopsida</taxon>
        <taxon>eudicotyledons</taxon>
        <taxon>Gunneridae</taxon>
        <taxon>Pentapetalae</taxon>
        <taxon>rosids</taxon>
        <taxon>fabids</taxon>
        <taxon>Fagales</taxon>
        <taxon>Fagaceae</taxon>
        <taxon>Castanea</taxon>
    </lineage>
</organism>
<dbReference type="InterPro" id="IPR023346">
    <property type="entry name" value="Lysozyme-like_dom_sf"/>
</dbReference>
<dbReference type="AlphaFoldDB" id="A0A8J4QN10"/>
<evidence type="ECO:0000313" key="3">
    <source>
        <dbReference type="EMBL" id="KAF3952445.1"/>
    </source>
</evidence>
<dbReference type="EMBL" id="JRKL02004502">
    <property type="protein sequence ID" value="KAF3952445.1"/>
    <property type="molecule type" value="Genomic_DNA"/>
</dbReference>
<dbReference type="Proteomes" id="UP000737018">
    <property type="component" value="Unassembled WGS sequence"/>
</dbReference>
<keyword evidence="1" id="KW-0147">Chitin-binding</keyword>
<feature type="domain" description="Glycoside hydrolase family 19 catalytic" evidence="2">
    <location>
        <begin position="16"/>
        <end position="67"/>
    </location>
</feature>
<dbReference type="GO" id="GO:0016998">
    <property type="term" value="P:cell wall macromolecule catabolic process"/>
    <property type="evidence" value="ECO:0007669"/>
    <property type="project" value="InterPro"/>
</dbReference>
<dbReference type="GO" id="GO:0008061">
    <property type="term" value="F:chitin binding"/>
    <property type="evidence" value="ECO:0007669"/>
    <property type="project" value="UniProtKB-KW"/>
</dbReference>
<evidence type="ECO:0000259" key="2">
    <source>
        <dbReference type="Pfam" id="PF00182"/>
    </source>
</evidence>
<reference evidence="3" key="1">
    <citation type="submission" date="2020-03" db="EMBL/GenBank/DDBJ databases">
        <title>Castanea mollissima Vanexum genome sequencing.</title>
        <authorList>
            <person name="Staton M."/>
        </authorList>
    </citation>
    <scope>NUCLEOTIDE SEQUENCE</scope>
    <source>
        <tissue evidence="3">Leaf</tissue>
    </source>
</reference>
<dbReference type="SUPFAM" id="SSF53955">
    <property type="entry name" value="Lysozyme-like"/>
    <property type="match status" value="1"/>
</dbReference>
<proteinExistence type="predicted"/>
<dbReference type="Pfam" id="PF00182">
    <property type="entry name" value="Glyco_hydro_19"/>
    <property type="match status" value="1"/>
</dbReference>
<comment type="caution">
    <text evidence="3">The sequence shown here is derived from an EMBL/GenBank/DDBJ whole genome shotgun (WGS) entry which is preliminary data.</text>
</comment>
<dbReference type="GO" id="GO:0004568">
    <property type="term" value="F:chitinase activity"/>
    <property type="evidence" value="ECO:0007669"/>
    <property type="project" value="InterPro"/>
</dbReference>
<accession>A0A8J4QN10</accession>
<dbReference type="InterPro" id="IPR000726">
    <property type="entry name" value="Glyco_hydro_19_cat"/>
</dbReference>
<dbReference type="GO" id="GO:0006032">
    <property type="term" value="P:chitin catabolic process"/>
    <property type="evidence" value="ECO:0007669"/>
    <property type="project" value="InterPro"/>
</dbReference>
<dbReference type="Gene3D" id="1.10.530.10">
    <property type="match status" value="1"/>
</dbReference>
<gene>
    <name evidence="3" type="ORF">CMV_021992</name>
</gene>